<organism evidence="1 2">
    <name type="scientific">Zootermopsis nevadensis</name>
    <name type="common">Dampwood termite</name>
    <dbReference type="NCBI Taxonomy" id="136037"/>
    <lineage>
        <taxon>Eukaryota</taxon>
        <taxon>Metazoa</taxon>
        <taxon>Ecdysozoa</taxon>
        <taxon>Arthropoda</taxon>
        <taxon>Hexapoda</taxon>
        <taxon>Insecta</taxon>
        <taxon>Pterygota</taxon>
        <taxon>Neoptera</taxon>
        <taxon>Polyneoptera</taxon>
        <taxon>Dictyoptera</taxon>
        <taxon>Blattodea</taxon>
        <taxon>Blattoidea</taxon>
        <taxon>Termitoidae</taxon>
        <taxon>Termopsidae</taxon>
        <taxon>Zootermopsis</taxon>
    </lineage>
</organism>
<sequence length="146" mass="16003">MVILTNLQSGLINLSKNNNLLGVITSRKRREVSKLYPMSEVPDGPLPFPVKLDEKNWLLLEDKQVRCIQRSVCATNRQLARDLGPTGRALGRYLSGLVAKSVDAGWSRLVADAGTAGLAGVDCGVLYRGCHSHLDTKPQKKPRLPE</sequence>
<name>A0A067RD39_ZOONE</name>
<dbReference type="EMBL" id="KK852544">
    <property type="protein sequence ID" value="KDR21647.1"/>
    <property type="molecule type" value="Genomic_DNA"/>
</dbReference>
<evidence type="ECO:0000313" key="1">
    <source>
        <dbReference type="EMBL" id="KDR21647.1"/>
    </source>
</evidence>
<dbReference type="InParanoid" id="A0A067RD39"/>
<keyword evidence="2" id="KW-1185">Reference proteome</keyword>
<evidence type="ECO:0000313" key="2">
    <source>
        <dbReference type="Proteomes" id="UP000027135"/>
    </source>
</evidence>
<dbReference type="AlphaFoldDB" id="A0A067RD39"/>
<accession>A0A067RD39</accession>
<proteinExistence type="predicted"/>
<protein>
    <submittedName>
        <fullName evidence="1">Uncharacterized protein</fullName>
    </submittedName>
</protein>
<dbReference type="Proteomes" id="UP000027135">
    <property type="component" value="Unassembled WGS sequence"/>
</dbReference>
<gene>
    <name evidence="1" type="ORF">L798_01883</name>
</gene>
<reference evidence="1 2" key="1">
    <citation type="journal article" date="2014" name="Nat. Commun.">
        <title>Molecular traces of alternative social organization in a termite genome.</title>
        <authorList>
            <person name="Terrapon N."/>
            <person name="Li C."/>
            <person name="Robertson H.M."/>
            <person name="Ji L."/>
            <person name="Meng X."/>
            <person name="Booth W."/>
            <person name="Chen Z."/>
            <person name="Childers C.P."/>
            <person name="Glastad K.M."/>
            <person name="Gokhale K."/>
            <person name="Gowin J."/>
            <person name="Gronenberg W."/>
            <person name="Hermansen R.A."/>
            <person name="Hu H."/>
            <person name="Hunt B.G."/>
            <person name="Huylmans A.K."/>
            <person name="Khalil S.M."/>
            <person name="Mitchell R.D."/>
            <person name="Munoz-Torres M.C."/>
            <person name="Mustard J.A."/>
            <person name="Pan H."/>
            <person name="Reese J.T."/>
            <person name="Scharf M.E."/>
            <person name="Sun F."/>
            <person name="Vogel H."/>
            <person name="Xiao J."/>
            <person name="Yang W."/>
            <person name="Yang Z."/>
            <person name="Yang Z."/>
            <person name="Zhou J."/>
            <person name="Zhu J."/>
            <person name="Brent C.S."/>
            <person name="Elsik C.G."/>
            <person name="Goodisman M.A."/>
            <person name="Liberles D.A."/>
            <person name="Roe R.M."/>
            <person name="Vargo E.L."/>
            <person name="Vilcinskas A."/>
            <person name="Wang J."/>
            <person name="Bornberg-Bauer E."/>
            <person name="Korb J."/>
            <person name="Zhang G."/>
            <person name="Liebig J."/>
        </authorList>
    </citation>
    <scope>NUCLEOTIDE SEQUENCE [LARGE SCALE GENOMIC DNA]</scope>
    <source>
        <tissue evidence="1">Whole organism</tissue>
    </source>
</reference>
<dbReference type="eggNOG" id="ENOG502SVT8">
    <property type="taxonomic scope" value="Eukaryota"/>
</dbReference>